<sequence length="159" mass="17498">MRGFEGTAPGGHDEVHSLPTDPPVQLSDFPAAHGIVQRSFLALELSFLQKYQCGVDLPKLTSDLVSLVSAFGDPQLLDELLFTREQNLNECGHRTAQTQPTSIATKTTAAPIPRAISIALLRHSLPVPISRFMQRTSLPAIEYKRVIFGAFTEEWVEVS</sequence>
<dbReference type="Proteomes" id="UP000528734">
    <property type="component" value="Unassembled WGS sequence"/>
</dbReference>
<feature type="region of interest" description="Disordered" evidence="1">
    <location>
        <begin position="1"/>
        <end position="23"/>
    </location>
</feature>
<accession>A0A7Y4LZY8</accession>
<comment type="caution">
    <text evidence="2">The sequence shown here is derived from an EMBL/GenBank/DDBJ whole genome shotgun (WGS) entry which is preliminary data.</text>
</comment>
<evidence type="ECO:0000256" key="1">
    <source>
        <dbReference type="SAM" id="MobiDB-lite"/>
    </source>
</evidence>
<organism evidence="2 3">
    <name type="scientific">Bradyrhizobium archetypum</name>
    <dbReference type="NCBI Taxonomy" id="2721160"/>
    <lineage>
        <taxon>Bacteria</taxon>
        <taxon>Pseudomonadati</taxon>
        <taxon>Pseudomonadota</taxon>
        <taxon>Alphaproteobacteria</taxon>
        <taxon>Hyphomicrobiales</taxon>
        <taxon>Nitrobacteraceae</taxon>
        <taxon>Bradyrhizobium</taxon>
    </lineage>
</organism>
<dbReference type="EMBL" id="JAAVLW010000001">
    <property type="protein sequence ID" value="NOJ44821.1"/>
    <property type="molecule type" value="Genomic_DNA"/>
</dbReference>
<gene>
    <name evidence="2" type="ORF">HCN50_00915</name>
</gene>
<protein>
    <submittedName>
        <fullName evidence="2">Uncharacterized protein</fullName>
    </submittedName>
</protein>
<dbReference type="AlphaFoldDB" id="A0A7Y4LZY8"/>
<evidence type="ECO:0000313" key="2">
    <source>
        <dbReference type="EMBL" id="NOJ44821.1"/>
    </source>
</evidence>
<dbReference type="RefSeq" id="WP_171707746.1">
    <property type="nucleotide sequence ID" value="NZ_JAAVLW010000001.1"/>
</dbReference>
<keyword evidence="3" id="KW-1185">Reference proteome</keyword>
<evidence type="ECO:0000313" key="3">
    <source>
        <dbReference type="Proteomes" id="UP000528734"/>
    </source>
</evidence>
<reference evidence="2 3" key="1">
    <citation type="submission" date="2020-03" db="EMBL/GenBank/DDBJ databases">
        <title>Bradyrhizobium diversity isolated from nodules of Muelleranthus trifoliolatus.</title>
        <authorList>
            <person name="Klepa M."/>
            <person name="Helene L."/>
            <person name="Hungria M."/>
        </authorList>
    </citation>
    <scope>NUCLEOTIDE SEQUENCE [LARGE SCALE GENOMIC DNA]</scope>
    <source>
        <strain evidence="2 3">WSM 1744</strain>
    </source>
</reference>
<proteinExistence type="predicted"/>
<name>A0A7Y4LZY8_9BRAD</name>